<dbReference type="EMBL" id="VUJX02000004">
    <property type="protein sequence ID" value="KAL0937465.1"/>
    <property type="molecule type" value="Genomic_DNA"/>
</dbReference>
<evidence type="ECO:0000313" key="1">
    <source>
        <dbReference type="EMBL" id="KAL0937465.1"/>
    </source>
</evidence>
<evidence type="ECO:0000313" key="2">
    <source>
        <dbReference type="Proteomes" id="UP000805649"/>
    </source>
</evidence>
<gene>
    <name evidence="1" type="ORF">CTRU02_207196</name>
</gene>
<comment type="caution">
    <text evidence="1">The sequence shown here is derived from an EMBL/GenBank/DDBJ whole genome shotgun (WGS) entry which is preliminary data.</text>
</comment>
<sequence length="681" mass="75172">MFYSHEILASKQYGVATIWHVANFGPKGGVRRLSRKAIDDVNIPRACDKIMDPGPPISLRLQSNLLYGVTCVYSRQCHYTLNDSEKIRETMKTMVVVYGDSGIDTKAGKTRREQITLSDDPRFILSNKIPEFKLDSGESLFPSQPFLSSGGKKSQSQLSPFPSPSILDFASPALPIHLDLSQSSSPNAGFQFPSPHIHGSAANTFLPKTRDDLDMDMHMDPFGILDDDGGLHMSVGLNGELIDDDLELPVLPGTDLTEDSVQIQDQQQSQELPQNEQDQIAFNQDDDVPMVGNDVAGPQEEEALQSVRSPEQARIPKAVAPVAKRGRRVLMLDRGRTTIARSSLKSWDQDYLENAAAARSKRKRSTRAQARAYAYQIVLGRGINNVGDLRGVTGVTYPLAQTYAGNGLRDRIWGPSLDQGHNSSTSSPGGSRRRRQRSSEEAFGEEEQERKVRPKLEETPQQGRSMDDVLDFDLLLNDESMPEIGMEAAQPLADHMSSSLMPWNHTPSVGRGSSIGPNSQQGGRQLSMRGSSIPPFEPLRDVPDGDIAADLIQFPGAEGLGELVPAALLDIGQQQNQDETHWSRSAMDTASQEFLRWTEEETKTTGYIKEGDSNENRRWVAFESLVPPGQQNHVVAAQAFYHILSLATKNVIKVEQDVERLEPFGTIRVGIDMTAQLDNTN</sequence>
<protein>
    <submittedName>
        <fullName evidence="1">Rad21 rec8 n terminal domain-containing protein</fullName>
    </submittedName>
</protein>
<keyword evidence="2" id="KW-1185">Reference proteome</keyword>
<name>A0ACC3Z043_COLTU</name>
<dbReference type="Proteomes" id="UP000805649">
    <property type="component" value="Unassembled WGS sequence"/>
</dbReference>
<organism evidence="1 2">
    <name type="scientific">Colletotrichum truncatum</name>
    <name type="common">Anthracnose fungus</name>
    <name type="synonym">Colletotrichum capsici</name>
    <dbReference type="NCBI Taxonomy" id="5467"/>
    <lineage>
        <taxon>Eukaryota</taxon>
        <taxon>Fungi</taxon>
        <taxon>Dikarya</taxon>
        <taxon>Ascomycota</taxon>
        <taxon>Pezizomycotina</taxon>
        <taxon>Sordariomycetes</taxon>
        <taxon>Hypocreomycetidae</taxon>
        <taxon>Glomerellales</taxon>
        <taxon>Glomerellaceae</taxon>
        <taxon>Colletotrichum</taxon>
        <taxon>Colletotrichum truncatum species complex</taxon>
    </lineage>
</organism>
<reference evidence="1 2" key="1">
    <citation type="journal article" date="2020" name="Phytopathology">
        <title>Genome Sequence Resources of Colletotrichum truncatum, C. plurivorum, C. musicola, and C. sojae: Four Species Pathogenic to Soybean (Glycine max).</title>
        <authorList>
            <person name="Rogerio F."/>
            <person name="Boufleur T.R."/>
            <person name="Ciampi-Guillardi M."/>
            <person name="Sukno S.A."/>
            <person name="Thon M.R."/>
            <person name="Massola Junior N.S."/>
            <person name="Baroncelli R."/>
        </authorList>
    </citation>
    <scope>NUCLEOTIDE SEQUENCE [LARGE SCALE GENOMIC DNA]</scope>
    <source>
        <strain evidence="1 2">CMES1059</strain>
    </source>
</reference>
<proteinExistence type="predicted"/>
<accession>A0ACC3Z043</accession>